<evidence type="ECO:0000256" key="1">
    <source>
        <dbReference type="SAM" id="Phobius"/>
    </source>
</evidence>
<dbReference type="Proteomes" id="UP000193642">
    <property type="component" value="Unassembled WGS sequence"/>
</dbReference>
<organism evidence="2 3">
    <name type="scientific">Rhizoclosmatium globosum</name>
    <dbReference type="NCBI Taxonomy" id="329046"/>
    <lineage>
        <taxon>Eukaryota</taxon>
        <taxon>Fungi</taxon>
        <taxon>Fungi incertae sedis</taxon>
        <taxon>Chytridiomycota</taxon>
        <taxon>Chytridiomycota incertae sedis</taxon>
        <taxon>Chytridiomycetes</taxon>
        <taxon>Chytridiales</taxon>
        <taxon>Chytriomycetaceae</taxon>
        <taxon>Rhizoclosmatium</taxon>
    </lineage>
</organism>
<keyword evidence="1" id="KW-0812">Transmembrane</keyword>
<proteinExistence type="predicted"/>
<reference evidence="2 3" key="1">
    <citation type="submission" date="2016-07" db="EMBL/GenBank/DDBJ databases">
        <title>Pervasive Adenine N6-methylation of Active Genes in Fungi.</title>
        <authorList>
            <consortium name="DOE Joint Genome Institute"/>
            <person name="Mondo S.J."/>
            <person name="Dannebaum R.O."/>
            <person name="Kuo R.C."/>
            <person name="Labutti K."/>
            <person name="Haridas S."/>
            <person name="Kuo A."/>
            <person name="Salamov A."/>
            <person name="Ahrendt S.R."/>
            <person name="Lipzen A."/>
            <person name="Sullivan W."/>
            <person name="Andreopoulos W.B."/>
            <person name="Clum A."/>
            <person name="Lindquist E."/>
            <person name="Daum C."/>
            <person name="Ramamoorthy G.K."/>
            <person name="Gryganskyi A."/>
            <person name="Culley D."/>
            <person name="Magnuson J.K."/>
            <person name="James T.Y."/>
            <person name="O'Malley M.A."/>
            <person name="Stajich J.E."/>
            <person name="Spatafora J.W."/>
            <person name="Visel A."/>
            <person name="Grigoriev I.V."/>
        </authorList>
    </citation>
    <scope>NUCLEOTIDE SEQUENCE [LARGE SCALE GENOMIC DNA]</scope>
    <source>
        <strain evidence="2 3">JEL800</strain>
    </source>
</reference>
<protein>
    <submittedName>
        <fullName evidence="2">Uncharacterized protein</fullName>
    </submittedName>
</protein>
<sequence length="172" mass="19737">MPTFTISDVNMTLLYQGNWLVAVHAAGKSWQCPYSKDLLQRWEPEIAQKLQNTRIAALLEVQNYPTVKLLQQGMIWTYKESYNFTSESIVDFASDGWKYHMFYNRLPSTWSVWFKLQLDLFNMICSLMTSSERAIGTLSPSPTTNNMIVFAVFVLSTVTIGVLIPFGLVYLL</sequence>
<gene>
    <name evidence="2" type="ORF">BCR33DRAFT_711689</name>
</gene>
<comment type="caution">
    <text evidence="2">The sequence shown here is derived from an EMBL/GenBank/DDBJ whole genome shotgun (WGS) entry which is preliminary data.</text>
</comment>
<dbReference type="EMBL" id="MCGO01000003">
    <property type="protein sequence ID" value="ORY52359.1"/>
    <property type="molecule type" value="Genomic_DNA"/>
</dbReference>
<evidence type="ECO:0000313" key="2">
    <source>
        <dbReference type="EMBL" id="ORY52359.1"/>
    </source>
</evidence>
<keyword evidence="1" id="KW-1133">Transmembrane helix</keyword>
<keyword evidence="1" id="KW-0472">Membrane</keyword>
<dbReference type="OrthoDB" id="74910at2759"/>
<feature type="transmembrane region" description="Helical" evidence="1">
    <location>
        <begin position="147"/>
        <end position="171"/>
    </location>
</feature>
<keyword evidence="3" id="KW-1185">Reference proteome</keyword>
<dbReference type="AlphaFoldDB" id="A0A1Y2CZA4"/>
<accession>A0A1Y2CZA4</accession>
<evidence type="ECO:0000313" key="3">
    <source>
        <dbReference type="Proteomes" id="UP000193642"/>
    </source>
</evidence>
<name>A0A1Y2CZA4_9FUNG</name>